<dbReference type="AlphaFoldDB" id="A0A4Q9FKS6"/>
<dbReference type="InterPro" id="IPR013320">
    <property type="entry name" value="ConA-like_dom_sf"/>
</dbReference>
<keyword evidence="1" id="KW-0732">Signal</keyword>
<dbReference type="Gene3D" id="2.60.120.200">
    <property type="match status" value="2"/>
</dbReference>
<dbReference type="SUPFAM" id="SSF49899">
    <property type="entry name" value="Concanavalin A-like lectins/glucanases"/>
    <property type="match status" value="2"/>
</dbReference>
<keyword evidence="3" id="KW-1185">Reference proteome</keyword>
<dbReference type="PANTHER" id="PTHR42535">
    <property type="entry name" value="OOKINETE PROTEIN, PUTATIVE-RELATED"/>
    <property type="match status" value="1"/>
</dbReference>
<dbReference type="EMBL" id="SIRT01000002">
    <property type="protein sequence ID" value="TBN05378.1"/>
    <property type="molecule type" value="Genomic_DNA"/>
</dbReference>
<dbReference type="PANTHER" id="PTHR42535:SF2">
    <property type="entry name" value="CHROMOSOME UNDETERMINED SCAFFOLD_146, WHOLE GENOME SHOTGUN SEQUENCE"/>
    <property type="match status" value="1"/>
</dbReference>
<proteinExistence type="predicted"/>
<reference evidence="2 3" key="1">
    <citation type="submission" date="2019-02" db="EMBL/GenBank/DDBJ databases">
        <title>Hyunsoonleella sp., isolated from marine sediment.</title>
        <authorList>
            <person name="Liu B.-T."/>
        </authorList>
    </citation>
    <scope>NUCLEOTIDE SEQUENCE [LARGE SCALE GENOMIC DNA]</scope>
    <source>
        <strain evidence="2 3">T58</strain>
    </source>
</reference>
<dbReference type="Pfam" id="PF13385">
    <property type="entry name" value="Laminin_G_3"/>
    <property type="match status" value="2"/>
</dbReference>
<name>A0A4Q9FKS6_9FLAO</name>
<accession>A0A4Q9FKS6</accession>
<protein>
    <submittedName>
        <fullName evidence="2">LamG domain-containing protein</fullName>
    </submittedName>
</protein>
<feature type="chain" id="PRO_5020854254" evidence="1">
    <location>
        <begin position="23"/>
        <end position="592"/>
    </location>
</feature>
<dbReference type="PROSITE" id="PS51257">
    <property type="entry name" value="PROKAR_LIPOPROTEIN"/>
    <property type="match status" value="1"/>
</dbReference>
<dbReference type="OrthoDB" id="950827at2"/>
<dbReference type="GO" id="GO:0005975">
    <property type="term" value="P:carbohydrate metabolic process"/>
    <property type="evidence" value="ECO:0007669"/>
    <property type="project" value="UniProtKB-ARBA"/>
</dbReference>
<dbReference type="GO" id="GO:0004553">
    <property type="term" value="F:hydrolase activity, hydrolyzing O-glycosyl compounds"/>
    <property type="evidence" value="ECO:0007669"/>
    <property type="project" value="UniProtKB-ARBA"/>
</dbReference>
<organism evidence="2 3">
    <name type="scientific">Hyunsoonleella flava</name>
    <dbReference type="NCBI Taxonomy" id="2527939"/>
    <lineage>
        <taxon>Bacteria</taxon>
        <taxon>Pseudomonadati</taxon>
        <taxon>Bacteroidota</taxon>
        <taxon>Flavobacteriia</taxon>
        <taxon>Flavobacteriales</taxon>
        <taxon>Flavobacteriaceae</taxon>
    </lineage>
</organism>
<feature type="signal peptide" evidence="1">
    <location>
        <begin position="1"/>
        <end position="22"/>
    </location>
</feature>
<dbReference type="Gene3D" id="2.60.40.10">
    <property type="entry name" value="Immunoglobulins"/>
    <property type="match status" value="1"/>
</dbReference>
<evidence type="ECO:0000313" key="2">
    <source>
        <dbReference type="EMBL" id="TBN05378.1"/>
    </source>
</evidence>
<sequence length="592" mass="63994">MKNISKRITTLLLLMLVFTACDKDNIDPITEVDPGPDAGAPLITIMKPTNGFEIQVPEPVTSIDIEFKAEDDIELDNIVVELNGVQIASYENEVNDTFLDYRIVTRDFNYDNIPTGDHVLTVKATDIAGNTATAMSSFSKKPPYTPLFSGEMFYMPFDGSFTNLISFDEATEVGSPGFAGEAKVGSNAYAGAADSYLTVPTAGMLGDEFSASFWYKVNATPDRAGILVIGPEDTGNANFPDSQNNRTSGFRLFRENAGGMQRIKLNVGRGDGDSWFDGGAAADIDPSANEWVHIAFTISQSEAVVYIDGQVVRQGAFSGVDWTGCDILSIMSGEPRFSGWNHRSDSSFMDELRLFNKALTQSEVTNLKAQGSKIFNMSFDGSYTESISKTDATEVGSPGFAGESKAGINAYAGAADSYLTFPTDGMLGDELSAAFWYKVNATPDRAGILVIGPEDTDNANFPDSQNDRSSGFRLFRENAGGMQRIKLNVGRGDGDSWFDGGAAADIDPASNEWVHIAFTVSQTEAAVYINGQVVRDGTYGGVDWTGCDILSIMSGAPRFTGWNHRSDSSFIDELQIFNKALSQTEIQAVMDN</sequence>
<dbReference type="Proteomes" id="UP000291142">
    <property type="component" value="Unassembled WGS sequence"/>
</dbReference>
<gene>
    <name evidence="2" type="ORF">EYD45_03625</name>
</gene>
<evidence type="ECO:0000256" key="1">
    <source>
        <dbReference type="SAM" id="SignalP"/>
    </source>
</evidence>
<dbReference type="InterPro" id="IPR013783">
    <property type="entry name" value="Ig-like_fold"/>
</dbReference>
<comment type="caution">
    <text evidence="2">The sequence shown here is derived from an EMBL/GenBank/DDBJ whole genome shotgun (WGS) entry which is preliminary data.</text>
</comment>
<evidence type="ECO:0000313" key="3">
    <source>
        <dbReference type="Proteomes" id="UP000291142"/>
    </source>
</evidence>
<dbReference type="RefSeq" id="WP_130962997.1">
    <property type="nucleotide sequence ID" value="NZ_SIRT01000002.1"/>
</dbReference>